<evidence type="ECO:0000313" key="2">
    <source>
        <dbReference type="Proteomes" id="UP000030428"/>
    </source>
</evidence>
<proteinExistence type="predicted"/>
<name>A0A4E0QMN4_9GAMM</name>
<accession>A0A4E0QMN4</accession>
<dbReference type="AlphaFoldDB" id="A0A4E0QMN4"/>
<protein>
    <submittedName>
        <fullName evidence="1">Ribonucleotide reductase subunit alpha</fullName>
    </submittedName>
</protein>
<keyword evidence="2" id="KW-1185">Reference proteome</keyword>
<dbReference type="EMBL" id="JSZA02000181">
    <property type="protein sequence ID" value="TGO02238.1"/>
    <property type="molecule type" value="Genomic_DNA"/>
</dbReference>
<sequence>MNISNYDDLLAMARQQAEPQRMLFVFTKADLPEEHSEIEAQRFNEGQGGNLVPVVSVDKGLDELSNFPNLVEESRQIYKDWKVVFIAALAGKGGVMPSHGEVEHSLEIMIDSINQGKISQFLAFDQEANPLQFF</sequence>
<dbReference type="Proteomes" id="UP000030428">
    <property type="component" value="Unassembled WGS sequence"/>
</dbReference>
<evidence type="ECO:0000313" key="1">
    <source>
        <dbReference type="EMBL" id="TGO02238.1"/>
    </source>
</evidence>
<reference evidence="1 2" key="1">
    <citation type="journal article" date="2016" name="Front. Microbiol.">
        <title>Single-Cell (Meta-)Genomics of a Dimorphic Candidatus Thiomargarita nelsonii Reveals Genomic Plasticity.</title>
        <authorList>
            <person name="Flood B.E."/>
            <person name="Fliss P."/>
            <person name="Jones D.S."/>
            <person name="Dick G.J."/>
            <person name="Jain S."/>
            <person name="Kaster A.K."/>
            <person name="Winkel M."/>
            <person name="Mussmann M."/>
            <person name="Bailey J."/>
        </authorList>
    </citation>
    <scope>NUCLEOTIDE SEQUENCE [LARGE SCALE GENOMIC DNA]</scope>
    <source>
        <strain evidence="1">Hydrate Ridge</strain>
    </source>
</reference>
<gene>
    <name evidence="1" type="ORF">PN36_28290</name>
</gene>
<comment type="caution">
    <text evidence="1">The sequence shown here is derived from an EMBL/GenBank/DDBJ whole genome shotgun (WGS) entry which is preliminary data.</text>
</comment>
<organism evidence="1 2">
    <name type="scientific">Candidatus Thiomargarita nelsonii</name>
    <dbReference type="NCBI Taxonomy" id="1003181"/>
    <lineage>
        <taxon>Bacteria</taxon>
        <taxon>Pseudomonadati</taxon>
        <taxon>Pseudomonadota</taxon>
        <taxon>Gammaproteobacteria</taxon>
        <taxon>Thiotrichales</taxon>
        <taxon>Thiotrichaceae</taxon>
        <taxon>Thiomargarita</taxon>
    </lineage>
</organism>